<comment type="caution">
    <text evidence="4">The sequence shown here is derived from an EMBL/GenBank/DDBJ whole genome shotgun (WGS) entry which is preliminary data.</text>
</comment>
<dbReference type="Proteomes" id="UP000026714">
    <property type="component" value="Unassembled WGS sequence"/>
</dbReference>
<dbReference type="CDD" id="cd04784">
    <property type="entry name" value="HTH_CadR-PbrR"/>
    <property type="match status" value="1"/>
</dbReference>
<evidence type="ECO:0000259" key="3">
    <source>
        <dbReference type="PROSITE" id="PS50937"/>
    </source>
</evidence>
<protein>
    <submittedName>
        <fullName evidence="4">Transcriptional regulator</fullName>
    </submittedName>
</protein>
<dbReference type="RefSeq" id="WP_037481147.1">
    <property type="nucleotide sequence ID" value="NZ_AZRA01000049.1"/>
</dbReference>
<feature type="domain" description="HTH merR-type" evidence="3">
    <location>
        <begin position="1"/>
        <end position="70"/>
    </location>
</feature>
<dbReference type="Gene3D" id="1.10.1660.10">
    <property type="match status" value="1"/>
</dbReference>
<dbReference type="InterPro" id="IPR009061">
    <property type="entry name" value="DNA-bd_dom_put_sf"/>
</dbReference>
<dbReference type="PANTHER" id="PTHR30204">
    <property type="entry name" value="REDOX-CYCLING DRUG-SENSING TRANSCRIPTIONAL ACTIVATOR SOXR"/>
    <property type="match status" value="1"/>
</dbReference>
<evidence type="ECO:0000256" key="2">
    <source>
        <dbReference type="SAM" id="Coils"/>
    </source>
</evidence>
<dbReference type="SMART" id="SM00422">
    <property type="entry name" value="HTH_MERR"/>
    <property type="match status" value="1"/>
</dbReference>
<dbReference type="SUPFAM" id="SSF46955">
    <property type="entry name" value="Putative DNA-binding domain"/>
    <property type="match status" value="1"/>
</dbReference>
<dbReference type="GO" id="GO:0046872">
    <property type="term" value="F:metal ion binding"/>
    <property type="evidence" value="ECO:0007669"/>
    <property type="project" value="InterPro"/>
</dbReference>
<dbReference type="InterPro" id="IPR000551">
    <property type="entry name" value="MerR-type_HTH_dom"/>
</dbReference>
<dbReference type="PATRIC" id="fig|1286631.3.peg.1920"/>
<dbReference type="GO" id="GO:0003677">
    <property type="term" value="F:DNA binding"/>
    <property type="evidence" value="ECO:0007669"/>
    <property type="project" value="UniProtKB-KW"/>
</dbReference>
<dbReference type="EMBL" id="AZRA01000049">
    <property type="protein sequence ID" value="KDB52502.1"/>
    <property type="molecule type" value="Genomic_DNA"/>
</dbReference>
<reference evidence="4 5" key="1">
    <citation type="journal article" date="2014" name="FEMS Microbiol. Ecol.">
        <title>Sphaerotilus natans encrusted with nanoball-shaped Fe(III) oxide minerals formed by nitrate-reducing mixotrophic Fe(II) oxidation.</title>
        <authorList>
            <person name="Park S."/>
            <person name="Kim D.H."/>
            <person name="Lee J.H."/>
            <person name="Hur H.G."/>
        </authorList>
    </citation>
    <scope>NUCLEOTIDE SEQUENCE [LARGE SCALE GENOMIC DNA]</scope>
    <source>
        <strain evidence="4 5">DSM 6575</strain>
    </source>
</reference>
<sequence length="160" mass="17103">MKISELARATRTPVGTIRHYEREGLLPEPPRQQDNGYRRYGPADVERLGLIRQARALDMSLDEIRVLLALHDTPQAPCDAVNALLDEHIGHVSARILELQQLEARLRALRARCERASDAGHCGILAGLAAGDGQGAADATGAAGVHAGVHVGGSHRGHGH</sequence>
<dbReference type="eggNOG" id="COG0789">
    <property type="taxonomic scope" value="Bacteria"/>
</dbReference>
<dbReference type="InterPro" id="IPR011791">
    <property type="entry name" value="CadR-PbrR"/>
</dbReference>
<keyword evidence="1" id="KW-0238">DNA-binding</keyword>
<feature type="coiled-coil region" evidence="2">
    <location>
        <begin position="92"/>
        <end position="119"/>
    </location>
</feature>
<keyword evidence="2" id="KW-0175">Coiled coil</keyword>
<dbReference type="PANTHER" id="PTHR30204:SF92">
    <property type="entry name" value="HTH-TYPE TRANSCRIPTIONAL REGULATOR ZNTR"/>
    <property type="match status" value="1"/>
</dbReference>
<name>A0A059KM25_9BURK</name>
<evidence type="ECO:0000313" key="4">
    <source>
        <dbReference type="EMBL" id="KDB52502.1"/>
    </source>
</evidence>
<dbReference type="NCBIfam" id="TIGR02047">
    <property type="entry name" value="CadR-PbrR"/>
    <property type="match status" value="1"/>
</dbReference>
<gene>
    <name evidence="4" type="ORF">X805_19530</name>
</gene>
<dbReference type="Pfam" id="PF13411">
    <property type="entry name" value="MerR_1"/>
    <property type="match status" value="1"/>
</dbReference>
<evidence type="ECO:0000313" key="5">
    <source>
        <dbReference type="Proteomes" id="UP000026714"/>
    </source>
</evidence>
<proteinExistence type="predicted"/>
<dbReference type="GO" id="GO:0003700">
    <property type="term" value="F:DNA-binding transcription factor activity"/>
    <property type="evidence" value="ECO:0007669"/>
    <property type="project" value="InterPro"/>
</dbReference>
<evidence type="ECO:0000256" key="1">
    <source>
        <dbReference type="ARBA" id="ARBA00023125"/>
    </source>
</evidence>
<dbReference type="GO" id="GO:0045893">
    <property type="term" value="P:positive regulation of DNA-templated transcription"/>
    <property type="evidence" value="ECO:0007669"/>
    <property type="project" value="InterPro"/>
</dbReference>
<dbReference type="PROSITE" id="PS50937">
    <property type="entry name" value="HTH_MERR_2"/>
    <property type="match status" value="1"/>
</dbReference>
<keyword evidence="5" id="KW-1185">Reference proteome</keyword>
<organism evidence="4 5">
    <name type="scientific">Sphaerotilus natans subsp. natans DSM 6575</name>
    <dbReference type="NCBI Taxonomy" id="1286631"/>
    <lineage>
        <taxon>Bacteria</taxon>
        <taxon>Pseudomonadati</taxon>
        <taxon>Pseudomonadota</taxon>
        <taxon>Betaproteobacteria</taxon>
        <taxon>Burkholderiales</taxon>
        <taxon>Sphaerotilaceae</taxon>
        <taxon>Sphaerotilus</taxon>
    </lineage>
</organism>
<dbReference type="AlphaFoldDB" id="A0A059KM25"/>
<dbReference type="InterPro" id="IPR047057">
    <property type="entry name" value="MerR_fam"/>
</dbReference>
<accession>A0A059KM25</accession>
<dbReference type="STRING" id="34103.SAMN05421778_11656"/>